<proteinExistence type="predicted"/>
<dbReference type="GO" id="GO:0000976">
    <property type="term" value="F:transcription cis-regulatory region binding"/>
    <property type="evidence" value="ECO:0007669"/>
    <property type="project" value="TreeGrafter"/>
</dbReference>
<keyword evidence="1 2" id="KW-0238">DNA-binding</keyword>
<dbReference type="SUPFAM" id="SSF46689">
    <property type="entry name" value="Homeodomain-like"/>
    <property type="match status" value="1"/>
</dbReference>
<reference evidence="4 5" key="1">
    <citation type="submission" date="2018-12" db="EMBL/GenBank/DDBJ databases">
        <authorList>
            <consortium name="Pathogen Informatics"/>
        </authorList>
    </citation>
    <scope>NUCLEOTIDE SEQUENCE [LARGE SCALE GENOMIC DNA]</scope>
    <source>
        <strain evidence="4 5">NCTC10485</strain>
    </source>
</reference>
<evidence type="ECO:0000259" key="3">
    <source>
        <dbReference type="PROSITE" id="PS50977"/>
    </source>
</evidence>
<dbReference type="RefSeq" id="WP_126333371.1">
    <property type="nucleotide sequence ID" value="NZ_AP022604.1"/>
</dbReference>
<dbReference type="Pfam" id="PF00440">
    <property type="entry name" value="TetR_N"/>
    <property type="match status" value="1"/>
</dbReference>
<dbReference type="EMBL" id="LR134355">
    <property type="protein sequence ID" value="VEG47437.1"/>
    <property type="molecule type" value="Genomic_DNA"/>
</dbReference>
<dbReference type="Gene3D" id="1.10.10.60">
    <property type="entry name" value="Homeodomain-like"/>
    <property type="match status" value="1"/>
</dbReference>
<keyword evidence="5" id="KW-1185">Reference proteome</keyword>
<dbReference type="OrthoDB" id="5242520at2"/>
<name>A0A448I4H1_MYCCI</name>
<dbReference type="InterPro" id="IPR050109">
    <property type="entry name" value="HTH-type_TetR-like_transc_reg"/>
</dbReference>
<gene>
    <name evidence="4" type="primary">ethR_3</name>
    <name evidence="4" type="ORF">NCTC10485_01718</name>
</gene>
<dbReference type="InterPro" id="IPR009057">
    <property type="entry name" value="Homeodomain-like_sf"/>
</dbReference>
<dbReference type="SUPFAM" id="SSF48498">
    <property type="entry name" value="Tetracyclin repressor-like, C-terminal domain"/>
    <property type="match status" value="1"/>
</dbReference>
<dbReference type="PANTHER" id="PTHR30055">
    <property type="entry name" value="HTH-TYPE TRANSCRIPTIONAL REGULATOR RUTR"/>
    <property type="match status" value="1"/>
</dbReference>
<dbReference type="AlphaFoldDB" id="A0A448I4H1"/>
<feature type="DNA-binding region" description="H-T-H motif" evidence="2">
    <location>
        <begin position="49"/>
        <end position="68"/>
    </location>
</feature>
<dbReference type="InterPro" id="IPR001647">
    <property type="entry name" value="HTH_TetR"/>
</dbReference>
<organism evidence="4 5">
    <name type="scientific">Mycolicibacterium chitae</name>
    <name type="common">Mycobacterium chitae</name>
    <dbReference type="NCBI Taxonomy" id="1792"/>
    <lineage>
        <taxon>Bacteria</taxon>
        <taxon>Bacillati</taxon>
        <taxon>Actinomycetota</taxon>
        <taxon>Actinomycetes</taxon>
        <taxon>Mycobacteriales</taxon>
        <taxon>Mycobacteriaceae</taxon>
        <taxon>Mycolicibacterium</taxon>
    </lineage>
</organism>
<dbReference type="PROSITE" id="PS50977">
    <property type="entry name" value="HTH_TETR_2"/>
    <property type="match status" value="1"/>
</dbReference>
<evidence type="ECO:0000256" key="1">
    <source>
        <dbReference type="ARBA" id="ARBA00023125"/>
    </source>
</evidence>
<evidence type="ECO:0000313" key="5">
    <source>
        <dbReference type="Proteomes" id="UP000282551"/>
    </source>
</evidence>
<evidence type="ECO:0000256" key="2">
    <source>
        <dbReference type="PROSITE-ProRule" id="PRU00335"/>
    </source>
</evidence>
<dbReference type="PANTHER" id="PTHR30055:SF184">
    <property type="entry name" value="HTH-TYPE TRANSCRIPTIONAL REGULATOR ETHR"/>
    <property type="match status" value="1"/>
</dbReference>
<dbReference type="Proteomes" id="UP000282551">
    <property type="component" value="Chromosome"/>
</dbReference>
<sequence>MSTSASGAARDNAVLLGDRRAPSKGERQRRAILDCLPELLAARPIGELTVGEIAAAAGVRRSGFYFYFDSKYAPLAVITAEIWAELMNRAQFFTRADDESIHDFIGRTADIALELWHDNEGVLMASVQAVPLDEQLAQLWDEWILRLADVIADQLIKDQEQGVAHPVSADVRGLITMLLEMTMHIFYLDRLRQNDSQRTRKSREMVQAIWLASGWGISTPSPG</sequence>
<accession>A0A448I4H1</accession>
<dbReference type="InterPro" id="IPR036271">
    <property type="entry name" value="Tet_transcr_reg_TetR-rel_C_sf"/>
</dbReference>
<protein>
    <submittedName>
        <fullName evidence="4">TetR family transcriptional regulator</fullName>
    </submittedName>
</protein>
<dbReference type="GO" id="GO:0003700">
    <property type="term" value="F:DNA-binding transcription factor activity"/>
    <property type="evidence" value="ECO:0007669"/>
    <property type="project" value="TreeGrafter"/>
</dbReference>
<evidence type="ECO:0000313" key="4">
    <source>
        <dbReference type="EMBL" id="VEG47437.1"/>
    </source>
</evidence>
<dbReference type="Gene3D" id="1.10.357.10">
    <property type="entry name" value="Tetracycline Repressor, domain 2"/>
    <property type="match status" value="1"/>
</dbReference>
<feature type="domain" description="HTH tetR-type" evidence="3">
    <location>
        <begin position="26"/>
        <end position="86"/>
    </location>
</feature>